<proteinExistence type="predicted"/>
<keyword evidence="1" id="KW-0863">Zinc-finger</keyword>
<dbReference type="EMBL" id="KN817563">
    <property type="protein sequence ID" value="KJA20811.1"/>
    <property type="molecule type" value="Genomic_DNA"/>
</dbReference>
<dbReference type="PROSITE" id="PS50103">
    <property type="entry name" value="ZF_C3H1"/>
    <property type="match status" value="1"/>
</dbReference>
<dbReference type="OrthoDB" id="2355984at2759"/>
<feature type="region of interest" description="Disordered" evidence="2">
    <location>
        <begin position="147"/>
        <end position="170"/>
    </location>
</feature>
<evidence type="ECO:0000256" key="1">
    <source>
        <dbReference type="PROSITE-ProRule" id="PRU00723"/>
    </source>
</evidence>
<dbReference type="OMA" id="ARERTWC"/>
<protein>
    <recommendedName>
        <fullName evidence="3">C3H1-type domain-containing protein</fullName>
    </recommendedName>
</protein>
<feature type="zinc finger region" description="C3H1-type" evidence="1">
    <location>
        <begin position="174"/>
        <end position="203"/>
    </location>
</feature>
<reference evidence="5" key="1">
    <citation type="submission" date="2014-04" db="EMBL/GenBank/DDBJ databases">
        <title>Evolutionary Origins and Diversification of the Mycorrhizal Mutualists.</title>
        <authorList>
            <consortium name="DOE Joint Genome Institute"/>
            <consortium name="Mycorrhizal Genomics Consortium"/>
            <person name="Kohler A."/>
            <person name="Kuo A."/>
            <person name="Nagy L.G."/>
            <person name="Floudas D."/>
            <person name="Copeland A."/>
            <person name="Barry K.W."/>
            <person name="Cichocki N."/>
            <person name="Veneault-Fourrey C."/>
            <person name="LaButti K."/>
            <person name="Lindquist E.A."/>
            <person name="Lipzen A."/>
            <person name="Lundell T."/>
            <person name="Morin E."/>
            <person name="Murat C."/>
            <person name="Riley R."/>
            <person name="Ohm R."/>
            <person name="Sun H."/>
            <person name="Tunlid A."/>
            <person name="Henrissat B."/>
            <person name="Grigoriev I.V."/>
            <person name="Hibbett D.S."/>
            <person name="Martin F."/>
        </authorList>
    </citation>
    <scope>NUCLEOTIDE SEQUENCE [LARGE SCALE GENOMIC DNA]</scope>
    <source>
        <strain evidence="5">FD-334 SS-4</strain>
    </source>
</reference>
<feature type="domain" description="C3H1-type" evidence="3">
    <location>
        <begin position="174"/>
        <end position="203"/>
    </location>
</feature>
<organism evidence="4 5">
    <name type="scientific">Hypholoma sublateritium (strain FD-334 SS-4)</name>
    <dbReference type="NCBI Taxonomy" id="945553"/>
    <lineage>
        <taxon>Eukaryota</taxon>
        <taxon>Fungi</taxon>
        <taxon>Dikarya</taxon>
        <taxon>Basidiomycota</taxon>
        <taxon>Agaricomycotina</taxon>
        <taxon>Agaricomycetes</taxon>
        <taxon>Agaricomycetidae</taxon>
        <taxon>Agaricales</taxon>
        <taxon>Agaricineae</taxon>
        <taxon>Strophariaceae</taxon>
        <taxon>Hypholoma</taxon>
    </lineage>
</organism>
<evidence type="ECO:0000256" key="2">
    <source>
        <dbReference type="SAM" id="MobiDB-lite"/>
    </source>
</evidence>
<dbReference type="AlphaFoldDB" id="A0A0D2NWE4"/>
<keyword evidence="1" id="KW-0862">Zinc</keyword>
<keyword evidence="1" id="KW-0479">Metal-binding</keyword>
<dbReference type="InterPro" id="IPR000571">
    <property type="entry name" value="Znf_CCCH"/>
</dbReference>
<sequence length="220" mass="24539">MARGSPVGFPSSQWDRIFRGQALDLNVILTSIHRTSIDEETKGRFGDQEIRIVVSDTKRVVRTSIDWVSAWRRAADAYSFAFPHRAKEVTAYGDYIQGEFEAKVISSHHKVVSFDKAIRNFVGGGQQVLLTDDHKFSKFYSSILMSDGSRTDDPRHDANNGPRVAINPGARKGGGKIDICRRYNGAKGCNRADGECNYRHICDSCKKAGHSAQKCNVEKK</sequence>
<name>A0A0D2NWE4_HYPSF</name>
<accession>A0A0D2NWE4</accession>
<dbReference type="Proteomes" id="UP000054270">
    <property type="component" value="Unassembled WGS sequence"/>
</dbReference>
<dbReference type="STRING" id="945553.A0A0D2NWE4"/>
<evidence type="ECO:0000259" key="3">
    <source>
        <dbReference type="PROSITE" id="PS50103"/>
    </source>
</evidence>
<dbReference type="GO" id="GO:0008270">
    <property type="term" value="F:zinc ion binding"/>
    <property type="evidence" value="ECO:0007669"/>
    <property type="project" value="UniProtKB-KW"/>
</dbReference>
<keyword evidence="5" id="KW-1185">Reference proteome</keyword>
<gene>
    <name evidence="4" type="ORF">HYPSUDRAFT_141512</name>
</gene>
<evidence type="ECO:0000313" key="4">
    <source>
        <dbReference type="EMBL" id="KJA20811.1"/>
    </source>
</evidence>
<feature type="compositionally biased region" description="Basic and acidic residues" evidence="2">
    <location>
        <begin position="149"/>
        <end position="158"/>
    </location>
</feature>
<evidence type="ECO:0000313" key="5">
    <source>
        <dbReference type="Proteomes" id="UP000054270"/>
    </source>
</evidence>